<keyword evidence="1" id="KW-0812">Transmembrane</keyword>
<accession>A0A0A8ZX13</accession>
<protein>
    <submittedName>
        <fullName evidence="2">Uncharacterized protein</fullName>
    </submittedName>
</protein>
<dbReference type="EMBL" id="GBRH01256595">
    <property type="protein sequence ID" value="JAD41300.1"/>
    <property type="molecule type" value="Transcribed_RNA"/>
</dbReference>
<sequence length="53" mass="5870">MRLVSLHHQCPSRFARLFTIAPNAIAFHSCAAAMLPGILVISLNSCNIETRLY</sequence>
<name>A0A0A8ZX13_ARUDO</name>
<proteinExistence type="predicted"/>
<feature type="transmembrane region" description="Helical" evidence="1">
    <location>
        <begin position="20"/>
        <end position="43"/>
    </location>
</feature>
<evidence type="ECO:0000256" key="1">
    <source>
        <dbReference type="SAM" id="Phobius"/>
    </source>
</evidence>
<keyword evidence="1" id="KW-1133">Transmembrane helix</keyword>
<evidence type="ECO:0000313" key="2">
    <source>
        <dbReference type="EMBL" id="JAD41300.1"/>
    </source>
</evidence>
<dbReference type="AlphaFoldDB" id="A0A0A8ZX13"/>
<keyword evidence="1" id="KW-0472">Membrane</keyword>
<organism evidence="2">
    <name type="scientific">Arundo donax</name>
    <name type="common">Giant reed</name>
    <name type="synonym">Donax arundinaceus</name>
    <dbReference type="NCBI Taxonomy" id="35708"/>
    <lineage>
        <taxon>Eukaryota</taxon>
        <taxon>Viridiplantae</taxon>
        <taxon>Streptophyta</taxon>
        <taxon>Embryophyta</taxon>
        <taxon>Tracheophyta</taxon>
        <taxon>Spermatophyta</taxon>
        <taxon>Magnoliopsida</taxon>
        <taxon>Liliopsida</taxon>
        <taxon>Poales</taxon>
        <taxon>Poaceae</taxon>
        <taxon>PACMAD clade</taxon>
        <taxon>Arundinoideae</taxon>
        <taxon>Arundineae</taxon>
        <taxon>Arundo</taxon>
    </lineage>
</organism>
<reference evidence="2" key="2">
    <citation type="journal article" date="2015" name="Data Brief">
        <title>Shoot transcriptome of the giant reed, Arundo donax.</title>
        <authorList>
            <person name="Barrero R.A."/>
            <person name="Guerrero F.D."/>
            <person name="Moolhuijzen P."/>
            <person name="Goolsby J.A."/>
            <person name="Tidwell J."/>
            <person name="Bellgard S.E."/>
            <person name="Bellgard M.I."/>
        </authorList>
    </citation>
    <scope>NUCLEOTIDE SEQUENCE</scope>
    <source>
        <tissue evidence="2">Shoot tissue taken approximately 20 cm above the soil surface</tissue>
    </source>
</reference>
<reference evidence="2" key="1">
    <citation type="submission" date="2014-09" db="EMBL/GenBank/DDBJ databases">
        <authorList>
            <person name="Magalhaes I.L.F."/>
            <person name="Oliveira U."/>
            <person name="Santos F.R."/>
            <person name="Vidigal T.H.D.A."/>
            <person name="Brescovit A.D."/>
            <person name="Santos A.J."/>
        </authorList>
    </citation>
    <scope>NUCLEOTIDE SEQUENCE</scope>
    <source>
        <tissue evidence="2">Shoot tissue taken approximately 20 cm above the soil surface</tissue>
    </source>
</reference>